<feature type="signal peptide" evidence="1">
    <location>
        <begin position="1"/>
        <end position="27"/>
    </location>
</feature>
<dbReference type="RefSeq" id="WP_233462022.1">
    <property type="nucleotide sequence ID" value="NZ_CADIKR010000005.1"/>
</dbReference>
<comment type="caution">
    <text evidence="2">The sequence shown here is derived from an EMBL/GenBank/DDBJ whole genome shotgun (WGS) entry which is preliminary data.</text>
</comment>
<evidence type="ECO:0000256" key="1">
    <source>
        <dbReference type="SAM" id="SignalP"/>
    </source>
</evidence>
<organism evidence="2 3">
    <name type="scientific">Achromobacter mucicolens</name>
    <dbReference type="NCBI Taxonomy" id="1389922"/>
    <lineage>
        <taxon>Bacteria</taxon>
        <taxon>Pseudomonadati</taxon>
        <taxon>Pseudomonadota</taxon>
        <taxon>Betaproteobacteria</taxon>
        <taxon>Burkholderiales</taxon>
        <taxon>Alcaligenaceae</taxon>
        <taxon>Achromobacter</taxon>
    </lineage>
</organism>
<dbReference type="PROSITE" id="PS51257">
    <property type="entry name" value="PROKAR_LIPOPROTEIN"/>
    <property type="match status" value="1"/>
</dbReference>
<dbReference type="EMBL" id="CADIKR010000005">
    <property type="protein sequence ID" value="CAB3895991.1"/>
    <property type="molecule type" value="Genomic_DNA"/>
</dbReference>
<keyword evidence="3" id="KW-1185">Reference proteome</keyword>
<keyword evidence="1" id="KW-0732">Signal</keyword>
<evidence type="ECO:0000313" key="3">
    <source>
        <dbReference type="Proteomes" id="UP000507140"/>
    </source>
</evidence>
<gene>
    <name evidence="2" type="ORF">LMG3415_04215</name>
</gene>
<accession>A0ABM8LHS6</accession>
<protein>
    <recommendedName>
        <fullName evidence="4">Lipoprotein</fullName>
    </recommendedName>
</protein>
<feature type="chain" id="PRO_5046377012" description="Lipoprotein" evidence="1">
    <location>
        <begin position="28"/>
        <end position="148"/>
    </location>
</feature>
<evidence type="ECO:0008006" key="4">
    <source>
        <dbReference type="Google" id="ProtNLM"/>
    </source>
</evidence>
<name>A0ABM8LHS6_9BURK</name>
<reference evidence="2 3" key="1">
    <citation type="submission" date="2020-04" db="EMBL/GenBank/DDBJ databases">
        <authorList>
            <person name="De Canck E."/>
        </authorList>
    </citation>
    <scope>NUCLEOTIDE SEQUENCE [LARGE SCALE GENOMIC DNA]</scope>
    <source>
        <strain evidence="2 3">LMG 3415</strain>
    </source>
</reference>
<evidence type="ECO:0000313" key="2">
    <source>
        <dbReference type="EMBL" id="CAB3895991.1"/>
    </source>
</evidence>
<sequence length="148" mass="15772">MVTKIKTLPKHSVRRIAMTLCATSLLAACEPSLPPPPAGSKLTAETIATREAPAEHQFKGVLAGKPIHLLAHNCKVYRVDPAEGENVSWTLVLEGDFYPLPTSCLSQSLTEEKGGVTAFIGRQALGAGGCCTGTPEYRTKDGVTWKPN</sequence>
<proteinExistence type="predicted"/>
<dbReference type="Proteomes" id="UP000507140">
    <property type="component" value="Unassembled WGS sequence"/>
</dbReference>